<reference evidence="2" key="3">
    <citation type="submission" date="2014-09" db="EMBL/GenBank/DDBJ databases">
        <authorList>
            <person name="Magalhaes I.L.F."/>
            <person name="Oliveira U."/>
            <person name="Santos F.R."/>
            <person name="Vidigal T.H.D.A."/>
            <person name="Brescovit A.D."/>
            <person name="Santos A.J."/>
        </authorList>
    </citation>
    <scope>NUCLEOTIDE SEQUENCE</scope>
</reference>
<protein>
    <submittedName>
        <fullName evidence="1">Leucine-rich repeat-containing protein 34</fullName>
    </submittedName>
</protein>
<proteinExistence type="predicted"/>
<dbReference type="EMBL" id="GBHO01024381">
    <property type="protein sequence ID" value="JAG19223.1"/>
    <property type="molecule type" value="Transcribed_RNA"/>
</dbReference>
<dbReference type="AlphaFoldDB" id="A0A0A9XK93"/>
<evidence type="ECO:0000313" key="1">
    <source>
        <dbReference type="EMBL" id="JAG19223.1"/>
    </source>
</evidence>
<dbReference type="SUPFAM" id="SSF52047">
    <property type="entry name" value="RNI-like"/>
    <property type="match status" value="1"/>
</dbReference>
<reference evidence="1" key="2">
    <citation type="submission" date="2014-07" db="EMBL/GenBank/DDBJ databases">
        <authorList>
            <person name="Hull J."/>
        </authorList>
    </citation>
    <scope>NUCLEOTIDE SEQUENCE</scope>
</reference>
<dbReference type="InterPro" id="IPR032675">
    <property type="entry name" value="LRR_dom_sf"/>
</dbReference>
<dbReference type="EMBL" id="GBRD01005604">
    <property type="protein sequence ID" value="JAG60217.1"/>
    <property type="molecule type" value="Transcribed_RNA"/>
</dbReference>
<dbReference type="Gene3D" id="3.80.10.10">
    <property type="entry name" value="Ribonuclease Inhibitor"/>
    <property type="match status" value="1"/>
</dbReference>
<organism evidence="1">
    <name type="scientific">Lygus hesperus</name>
    <name type="common">Western plant bug</name>
    <dbReference type="NCBI Taxonomy" id="30085"/>
    <lineage>
        <taxon>Eukaryota</taxon>
        <taxon>Metazoa</taxon>
        <taxon>Ecdysozoa</taxon>
        <taxon>Arthropoda</taxon>
        <taxon>Hexapoda</taxon>
        <taxon>Insecta</taxon>
        <taxon>Pterygota</taxon>
        <taxon>Neoptera</taxon>
        <taxon>Paraneoptera</taxon>
        <taxon>Hemiptera</taxon>
        <taxon>Heteroptera</taxon>
        <taxon>Panheteroptera</taxon>
        <taxon>Cimicomorpha</taxon>
        <taxon>Miridae</taxon>
        <taxon>Mirini</taxon>
        <taxon>Lygus</taxon>
    </lineage>
</organism>
<reference evidence="1" key="1">
    <citation type="journal article" date="2014" name="PLoS ONE">
        <title>Transcriptome-Based Identification of ABC Transporters in the Western Tarnished Plant Bug Lygus hesperus.</title>
        <authorList>
            <person name="Hull J.J."/>
            <person name="Chaney K."/>
            <person name="Geib S.M."/>
            <person name="Fabrick J.A."/>
            <person name="Brent C.S."/>
            <person name="Walsh D."/>
            <person name="Lavine L.C."/>
        </authorList>
    </citation>
    <scope>NUCLEOTIDE SEQUENCE</scope>
</reference>
<sequence length="467" mass="54236">MPVVAKNKLRMILIVKKPRSLTVKRECNYIPEMDSLPSLISNIPDHWKDEQARVVRERPSQSEVQQQVMKLEDRTDSIEEETEGVLPRTFFPLGVDWDSRLEATNYGTDVVLKSSSSSLMLDEPDDRTSPQDFVSVADWFIHTKGTKLAPEATVSMIVNSDETFDDDDKKSKKVMMARGPPRLIFGEHGLGGRDPTILAFQAARKRQRKESRERRSLDKHFKKMNETMMAEGPMDHAGLWTTDEPVAHHIMRRATLTDGYRGRETVHNLIRRSCLKRHTTFTSYLEQLDSLKKELNSIDSVRKVALNNEFLNSFCYMNESNTVDLIIHGKHIFEEAGRRLYDFDLPYIFSFLLERPNIVGLDFCYNHLTCFGVRFLADYLSWDQRILRLNLMNNDIEAMDSYVVDAFGENKTLKTLRLNGNPFGKKGGEYVSFLLMFKDLEFLILGRQTRRSSLLHGYWERWYKLLL</sequence>
<accession>A0A0A9XK93</accession>
<evidence type="ECO:0000313" key="2">
    <source>
        <dbReference type="EMBL" id="JAG60217.1"/>
    </source>
</evidence>
<name>A0A0A9XK93_LYGHE</name>
<gene>
    <name evidence="1" type="primary">Lrrc34_2</name>
    <name evidence="1" type="ORF">CM83_99618</name>
</gene>